<evidence type="ECO:0000256" key="9">
    <source>
        <dbReference type="HAMAP-Rule" id="MF_00911"/>
    </source>
</evidence>
<dbReference type="EMBL" id="FTOA01000003">
    <property type="protein sequence ID" value="SIS75566.1"/>
    <property type="molecule type" value="Genomic_DNA"/>
</dbReference>
<keyword evidence="7 9" id="KW-0472">Membrane</keyword>
<reference evidence="12 13" key="1">
    <citation type="submission" date="2017-01" db="EMBL/GenBank/DDBJ databases">
        <authorList>
            <person name="Mah S.A."/>
            <person name="Swanson W.J."/>
            <person name="Moy G.W."/>
            <person name="Vacquier V.D."/>
        </authorList>
    </citation>
    <scope>NUCLEOTIDE SEQUENCE [LARGE SCALE GENOMIC DNA]</scope>
    <source>
        <strain evidence="12 13">DSM 11589</strain>
    </source>
</reference>
<dbReference type="Pfam" id="PF03799">
    <property type="entry name" value="FtsQ_DivIB_C"/>
    <property type="match status" value="1"/>
</dbReference>
<dbReference type="PANTHER" id="PTHR35851:SF1">
    <property type="entry name" value="CELL DIVISION PROTEIN FTSQ"/>
    <property type="match status" value="1"/>
</dbReference>
<keyword evidence="8 9" id="KW-0131">Cell cycle</keyword>
<feature type="region of interest" description="Disordered" evidence="10">
    <location>
        <begin position="275"/>
        <end position="356"/>
    </location>
</feature>
<dbReference type="InterPro" id="IPR005548">
    <property type="entry name" value="Cell_div_FtsQ/DivIB_C"/>
</dbReference>
<dbReference type="InterPro" id="IPR045335">
    <property type="entry name" value="FtsQ_C_sf"/>
</dbReference>
<dbReference type="GO" id="GO:0032153">
    <property type="term" value="C:cell division site"/>
    <property type="evidence" value="ECO:0007669"/>
    <property type="project" value="UniProtKB-UniRule"/>
</dbReference>
<evidence type="ECO:0000256" key="10">
    <source>
        <dbReference type="SAM" id="MobiDB-lite"/>
    </source>
</evidence>
<evidence type="ECO:0000259" key="11">
    <source>
        <dbReference type="PROSITE" id="PS51779"/>
    </source>
</evidence>
<keyword evidence="6 9" id="KW-1133">Transmembrane helix</keyword>
<keyword evidence="3 9" id="KW-0997">Cell inner membrane</keyword>
<evidence type="ECO:0000256" key="5">
    <source>
        <dbReference type="ARBA" id="ARBA00022692"/>
    </source>
</evidence>
<evidence type="ECO:0000256" key="2">
    <source>
        <dbReference type="ARBA" id="ARBA00022475"/>
    </source>
</evidence>
<organism evidence="12 13">
    <name type="scientific">Insolitispirillum peregrinum</name>
    <dbReference type="NCBI Taxonomy" id="80876"/>
    <lineage>
        <taxon>Bacteria</taxon>
        <taxon>Pseudomonadati</taxon>
        <taxon>Pseudomonadota</taxon>
        <taxon>Alphaproteobacteria</taxon>
        <taxon>Rhodospirillales</taxon>
        <taxon>Novispirillaceae</taxon>
        <taxon>Insolitispirillum</taxon>
    </lineage>
</organism>
<dbReference type="STRING" id="80876.SAMN05421779_103460"/>
<dbReference type="GO" id="GO:0043093">
    <property type="term" value="P:FtsZ-dependent cytokinesis"/>
    <property type="evidence" value="ECO:0007669"/>
    <property type="project" value="UniProtKB-UniRule"/>
</dbReference>
<dbReference type="HAMAP" id="MF_00911">
    <property type="entry name" value="FtsQ_subfam"/>
    <property type="match status" value="1"/>
</dbReference>
<evidence type="ECO:0000256" key="8">
    <source>
        <dbReference type="ARBA" id="ARBA00023306"/>
    </source>
</evidence>
<dbReference type="Proteomes" id="UP000185678">
    <property type="component" value="Unassembled WGS sequence"/>
</dbReference>
<dbReference type="PROSITE" id="PS51779">
    <property type="entry name" value="POTRA"/>
    <property type="match status" value="1"/>
</dbReference>
<keyword evidence="5 9" id="KW-0812">Transmembrane</keyword>
<dbReference type="InterPro" id="IPR013685">
    <property type="entry name" value="POTRA_FtsQ_type"/>
</dbReference>
<proteinExistence type="inferred from homology"/>
<dbReference type="InterPro" id="IPR034746">
    <property type="entry name" value="POTRA"/>
</dbReference>
<dbReference type="Gene3D" id="3.40.50.11690">
    <property type="entry name" value="Cell division protein FtsQ/DivIB"/>
    <property type="match status" value="1"/>
</dbReference>
<dbReference type="InterPro" id="IPR026579">
    <property type="entry name" value="FtsQ"/>
</dbReference>
<dbReference type="PANTHER" id="PTHR35851">
    <property type="entry name" value="CELL DIVISION PROTEIN FTSQ"/>
    <property type="match status" value="1"/>
</dbReference>
<feature type="compositionally biased region" description="Basic and acidic residues" evidence="10">
    <location>
        <begin position="293"/>
        <end position="326"/>
    </location>
</feature>
<evidence type="ECO:0000256" key="1">
    <source>
        <dbReference type="ARBA" id="ARBA00004370"/>
    </source>
</evidence>
<accession>A0A1N7LP13</accession>
<dbReference type="GO" id="GO:0005886">
    <property type="term" value="C:plasma membrane"/>
    <property type="evidence" value="ECO:0007669"/>
    <property type="project" value="UniProtKB-SubCell"/>
</dbReference>
<keyword evidence="4 9" id="KW-0132">Cell division</keyword>
<evidence type="ECO:0000256" key="3">
    <source>
        <dbReference type="ARBA" id="ARBA00022519"/>
    </source>
</evidence>
<dbReference type="Gene3D" id="3.10.20.310">
    <property type="entry name" value="membrane protein fhac"/>
    <property type="match status" value="1"/>
</dbReference>
<sequence>MRYLGDRLTDIIHHAFSPALLRDKAPLILAAIAVGSIGSLVTAVARSPEAMAKVDPLWQTLHQRVIDYSAQAGLLLFDITVSGRHYTQSEDVLEAVRITQGQPMLAMDPEAIRQRLESLPWIKHASVERLFPHEIRVTLIERTPIALWQSPNGSYHLVDPDGVVIEGGYSRFSHLPVVVGDGAPEAASDLLAMLNTQPELAPRIKAAVRFGARRWDLWIDGFDPDGVQVRLPELQAEESLARLAQLEREQHILGRDVSVIDLRLEDRLIVRKITDPTPENTDEGSPGKNTVPGKDKSQARPIDPARPKTNDPKANDPGKSTEKDARQPQPSPAKSPATGNPDAKNGIHLRGPAQDA</sequence>
<feature type="domain" description="POTRA" evidence="11">
    <location>
        <begin position="74"/>
        <end position="142"/>
    </location>
</feature>
<comment type="subcellular location">
    <subcellularLocation>
        <location evidence="9">Cell inner membrane</location>
        <topology evidence="9">Single-pass type II membrane protein</topology>
    </subcellularLocation>
    <subcellularLocation>
        <location evidence="1">Membrane</location>
    </subcellularLocation>
    <text evidence="9">Localizes to the division septum.</text>
</comment>
<keyword evidence="2 9" id="KW-1003">Cell membrane</keyword>
<dbReference type="Pfam" id="PF08478">
    <property type="entry name" value="POTRA_1"/>
    <property type="match status" value="1"/>
</dbReference>
<name>A0A1N7LP13_9PROT</name>
<evidence type="ECO:0000256" key="6">
    <source>
        <dbReference type="ARBA" id="ARBA00022989"/>
    </source>
</evidence>
<comment type="function">
    <text evidence="9">Essential cell division protein.</text>
</comment>
<dbReference type="GO" id="GO:0090529">
    <property type="term" value="P:cell septum assembly"/>
    <property type="evidence" value="ECO:0007669"/>
    <property type="project" value="InterPro"/>
</dbReference>
<gene>
    <name evidence="9" type="primary">ftsQ</name>
    <name evidence="12" type="ORF">SAMN05421779_103460</name>
</gene>
<evidence type="ECO:0000256" key="7">
    <source>
        <dbReference type="ARBA" id="ARBA00023136"/>
    </source>
</evidence>
<dbReference type="OrthoDB" id="9783091at2"/>
<evidence type="ECO:0000313" key="13">
    <source>
        <dbReference type="Proteomes" id="UP000185678"/>
    </source>
</evidence>
<comment type="similarity">
    <text evidence="9">Belongs to the FtsQ/DivIB family. FtsQ subfamily.</text>
</comment>
<evidence type="ECO:0000256" key="4">
    <source>
        <dbReference type="ARBA" id="ARBA00022618"/>
    </source>
</evidence>
<dbReference type="AlphaFoldDB" id="A0A1N7LP13"/>
<protein>
    <recommendedName>
        <fullName evidence="9">Cell division protein FtsQ</fullName>
    </recommendedName>
</protein>
<dbReference type="RefSeq" id="WP_076400160.1">
    <property type="nucleotide sequence ID" value="NZ_FTOA01000003.1"/>
</dbReference>
<evidence type="ECO:0000313" key="12">
    <source>
        <dbReference type="EMBL" id="SIS75566.1"/>
    </source>
</evidence>
<keyword evidence="13" id="KW-1185">Reference proteome</keyword>